<accession>A7T0W4</accession>
<feature type="domain" description="NodB homology" evidence="1">
    <location>
        <begin position="31"/>
        <end position="145"/>
    </location>
</feature>
<keyword evidence="3" id="KW-1185">Reference proteome</keyword>
<evidence type="ECO:0000313" key="3">
    <source>
        <dbReference type="Proteomes" id="UP000001593"/>
    </source>
</evidence>
<gene>
    <name evidence="2" type="ORF">NEMVEDRAFT_v1g140878</name>
</gene>
<dbReference type="Gene3D" id="3.20.20.370">
    <property type="entry name" value="Glycoside hydrolase/deacetylase"/>
    <property type="match status" value="1"/>
</dbReference>
<dbReference type="InterPro" id="IPR002509">
    <property type="entry name" value="NODB_dom"/>
</dbReference>
<dbReference type="eggNOG" id="ENOG502QW08">
    <property type="taxonomic scope" value="Eukaryota"/>
</dbReference>
<protein>
    <recommendedName>
        <fullName evidence="1">NodB homology domain-containing protein</fullName>
    </recommendedName>
</protein>
<dbReference type="PANTHER" id="PTHR45985">
    <property type="match status" value="1"/>
</dbReference>
<dbReference type="CDD" id="cd10975">
    <property type="entry name" value="CE4_CDA_like_2"/>
    <property type="match status" value="1"/>
</dbReference>
<name>A7T0W4_NEMVE</name>
<dbReference type="InParanoid" id="A7T0W4"/>
<organism evidence="2 3">
    <name type="scientific">Nematostella vectensis</name>
    <name type="common">Starlet sea anemone</name>
    <dbReference type="NCBI Taxonomy" id="45351"/>
    <lineage>
        <taxon>Eukaryota</taxon>
        <taxon>Metazoa</taxon>
        <taxon>Cnidaria</taxon>
        <taxon>Anthozoa</taxon>
        <taxon>Hexacorallia</taxon>
        <taxon>Actiniaria</taxon>
        <taxon>Edwardsiidae</taxon>
        <taxon>Nematostella</taxon>
    </lineage>
</organism>
<proteinExistence type="predicted"/>
<dbReference type="KEGG" id="nve:5501184"/>
<dbReference type="InterPro" id="IPR052740">
    <property type="entry name" value="CE4"/>
</dbReference>
<evidence type="ECO:0000259" key="1">
    <source>
        <dbReference type="Pfam" id="PF01522"/>
    </source>
</evidence>
<dbReference type="EMBL" id="DS470055">
    <property type="protein sequence ID" value="EDO30402.1"/>
    <property type="molecule type" value="Genomic_DNA"/>
</dbReference>
<dbReference type="HOGENOM" id="CLU_022576_0_0_1"/>
<dbReference type="GO" id="GO:0005975">
    <property type="term" value="P:carbohydrate metabolic process"/>
    <property type="evidence" value="ECO:0007669"/>
    <property type="project" value="InterPro"/>
</dbReference>
<dbReference type="InterPro" id="IPR011330">
    <property type="entry name" value="Glyco_hydro/deAcase_b/a-brl"/>
</dbReference>
<sequence>AERCHPDVCKLPNCFCSGALVPGGLNPKEIPQMIMLTFDDAINGQVYPVYQKIFNGKKNPNGCDIRATFFVSHEYTQYQLLQALYHERHEIADHSISHRLPIPWWKNATVKQWTDEAAGMREILRKFGGVNAEDVKGFRAPFLQIGGDNEFKALHDNKFTYETSMPTQQNNPPLWPYTLEYASTQECVIPPCPTGSYPGLWEVPMVDYRGLHGELCNMIDGCNPPTTADDAYNLIKSNFERHYNSNRAPFPMFMHASWFLSYPFALEGYQRFLTEALSQGDVYFVTVSQAIEWIKTPTPLEKIKTFAPWQCDKPAPPAPCEDVNVCSYPDRARYLWTCTRPCPAHYPWTGNPDGN</sequence>
<evidence type="ECO:0000313" key="2">
    <source>
        <dbReference type="EMBL" id="EDO30402.1"/>
    </source>
</evidence>
<dbReference type="Proteomes" id="UP000001593">
    <property type="component" value="Unassembled WGS sequence"/>
</dbReference>
<dbReference type="OrthoDB" id="6021972at2759"/>
<dbReference type="GO" id="GO:0016810">
    <property type="term" value="F:hydrolase activity, acting on carbon-nitrogen (but not peptide) bonds"/>
    <property type="evidence" value="ECO:0007669"/>
    <property type="project" value="InterPro"/>
</dbReference>
<dbReference type="SUPFAM" id="SSF88713">
    <property type="entry name" value="Glycoside hydrolase/deacetylase"/>
    <property type="match status" value="1"/>
</dbReference>
<dbReference type="Pfam" id="PF01522">
    <property type="entry name" value="Polysacc_deac_1"/>
    <property type="match status" value="1"/>
</dbReference>
<reference evidence="2 3" key="1">
    <citation type="journal article" date="2007" name="Science">
        <title>Sea anemone genome reveals ancestral eumetazoan gene repertoire and genomic organization.</title>
        <authorList>
            <person name="Putnam N.H."/>
            <person name="Srivastava M."/>
            <person name="Hellsten U."/>
            <person name="Dirks B."/>
            <person name="Chapman J."/>
            <person name="Salamov A."/>
            <person name="Terry A."/>
            <person name="Shapiro H."/>
            <person name="Lindquist E."/>
            <person name="Kapitonov V.V."/>
            <person name="Jurka J."/>
            <person name="Genikhovich G."/>
            <person name="Grigoriev I.V."/>
            <person name="Lucas S.M."/>
            <person name="Steele R.E."/>
            <person name="Finnerty J.R."/>
            <person name="Technau U."/>
            <person name="Martindale M.Q."/>
            <person name="Rokhsar D.S."/>
        </authorList>
    </citation>
    <scope>NUCLEOTIDE SEQUENCE [LARGE SCALE GENOMIC DNA]</scope>
    <source>
        <strain evidence="3">CH2 X CH6</strain>
    </source>
</reference>
<dbReference type="OMA" id="HPTSANE"/>
<dbReference type="PANTHER" id="PTHR45985:SF3">
    <property type="entry name" value="CHITIN DEACETYLASE-LIKE 4"/>
    <property type="match status" value="1"/>
</dbReference>
<dbReference type="PhylomeDB" id="A7T0W4"/>
<feature type="non-terminal residue" evidence="2">
    <location>
        <position position="355"/>
    </location>
</feature>
<dbReference type="AlphaFoldDB" id="A7T0W4"/>